<dbReference type="InterPro" id="IPR018483">
    <property type="entry name" value="Carb_kinase_FGGY_CS"/>
</dbReference>
<proteinExistence type="inferred from homology"/>
<dbReference type="Pfam" id="PF00370">
    <property type="entry name" value="FGGY_N"/>
    <property type="match status" value="1"/>
</dbReference>
<dbReference type="SUPFAM" id="SSF53067">
    <property type="entry name" value="Actin-like ATPase domain"/>
    <property type="match status" value="2"/>
</dbReference>
<dbReference type="UniPathway" id="UPA00618">
    <property type="reaction ID" value="UER00672"/>
</dbReference>
<feature type="binding site" evidence="11">
    <location>
        <position position="12"/>
    </location>
    <ligand>
        <name>ATP</name>
        <dbReference type="ChEBI" id="CHEBI:30616"/>
    </ligand>
</feature>
<dbReference type="PIRSF" id="PIRSF000538">
    <property type="entry name" value="GlpK"/>
    <property type="match status" value="1"/>
</dbReference>
<dbReference type="InterPro" id="IPR018484">
    <property type="entry name" value="FGGY_N"/>
</dbReference>
<protein>
    <recommendedName>
        <fullName evidence="11">Glycerol kinase</fullName>
        <ecNumber evidence="11">2.7.1.30</ecNumber>
    </recommendedName>
    <alternativeName>
        <fullName evidence="11">ATP:glycerol 3-phosphotransferase</fullName>
    </alternativeName>
    <alternativeName>
        <fullName evidence="11">Glycerokinase</fullName>
        <shortName evidence="11">GK</shortName>
    </alternativeName>
</protein>
<feature type="binding site" evidence="11">
    <location>
        <position position="12"/>
    </location>
    <ligand>
        <name>ADP</name>
        <dbReference type="ChEBI" id="CHEBI:456216"/>
    </ligand>
</feature>
<feature type="binding site" evidence="11">
    <location>
        <position position="82"/>
    </location>
    <ligand>
        <name>sn-glycerol 3-phosphate</name>
        <dbReference type="ChEBI" id="CHEBI:57597"/>
    </ligand>
</feature>
<dbReference type="PROSITE" id="PS00933">
    <property type="entry name" value="FGGY_KINASES_1"/>
    <property type="match status" value="1"/>
</dbReference>
<feature type="binding site" evidence="11">
    <location>
        <position position="245"/>
    </location>
    <ligand>
        <name>glycerol</name>
        <dbReference type="ChEBI" id="CHEBI:17754"/>
    </ligand>
</feature>
<feature type="binding site" evidence="11">
    <location>
        <position position="82"/>
    </location>
    <ligand>
        <name>glycerol</name>
        <dbReference type="ChEBI" id="CHEBI:17754"/>
    </ligand>
</feature>
<evidence type="ECO:0000256" key="3">
    <source>
        <dbReference type="ARBA" id="ARBA00022679"/>
    </source>
</evidence>
<evidence type="ECO:0000256" key="6">
    <source>
        <dbReference type="ARBA" id="ARBA00022798"/>
    </source>
</evidence>
<evidence type="ECO:0000259" key="13">
    <source>
        <dbReference type="Pfam" id="PF02782"/>
    </source>
</evidence>
<feature type="binding site" evidence="11">
    <location>
        <position position="414"/>
    </location>
    <ligand>
        <name>ADP</name>
        <dbReference type="ChEBI" id="CHEBI:456216"/>
    </ligand>
</feature>
<reference evidence="14 15" key="1">
    <citation type="submission" date="2020-03" db="EMBL/GenBank/DDBJ databases">
        <title>Vagococcus sp. nov., isolated from beetles.</title>
        <authorList>
            <person name="Hyun D.-W."/>
            <person name="Bae J.-W."/>
        </authorList>
    </citation>
    <scope>NUCLEOTIDE SEQUENCE [LARGE SCALE GENOMIC DNA]</scope>
    <source>
        <strain evidence="14 15">HDW17A</strain>
    </source>
</reference>
<feature type="binding site" evidence="11">
    <location>
        <position position="266"/>
    </location>
    <ligand>
        <name>ATP</name>
        <dbReference type="ChEBI" id="CHEBI:30616"/>
    </ligand>
</feature>
<accession>A0A6G8ANK2</accession>
<feature type="binding site" evidence="11">
    <location>
        <position position="83"/>
    </location>
    <ligand>
        <name>sn-glycerol 3-phosphate</name>
        <dbReference type="ChEBI" id="CHEBI:57597"/>
    </ligand>
</feature>
<dbReference type="GO" id="GO:0004370">
    <property type="term" value="F:glycerol kinase activity"/>
    <property type="evidence" value="ECO:0007669"/>
    <property type="project" value="UniProtKB-UniRule"/>
</dbReference>
<keyword evidence="7 11" id="KW-0067">ATP-binding</keyword>
<keyword evidence="15" id="KW-1185">Reference proteome</keyword>
<evidence type="ECO:0000256" key="2">
    <source>
        <dbReference type="ARBA" id="ARBA00009156"/>
    </source>
</evidence>
<dbReference type="AlphaFoldDB" id="A0A6G8ANK2"/>
<dbReference type="Gene3D" id="3.30.420.40">
    <property type="match status" value="2"/>
</dbReference>
<dbReference type="KEGG" id="vah:G7081_05400"/>
<keyword evidence="11" id="KW-0597">Phosphoprotein</keyword>
<name>A0A6G8ANK2_9ENTE</name>
<comment type="similarity">
    <text evidence="2 11">Belongs to the FGGY kinase family.</text>
</comment>
<keyword evidence="5 11" id="KW-0418">Kinase</keyword>
<dbReference type="GO" id="GO:0019563">
    <property type="term" value="P:glycerol catabolic process"/>
    <property type="evidence" value="ECO:0007669"/>
    <property type="project" value="UniProtKB-UniRule"/>
</dbReference>
<dbReference type="HAMAP" id="MF_00186">
    <property type="entry name" value="Glycerol_kin"/>
    <property type="match status" value="1"/>
</dbReference>
<comment type="catalytic activity">
    <reaction evidence="8 11">
        <text>glycerol + ATP = sn-glycerol 3-phosphate + ADP + H(+)</text>
        <dbReference type="Rhea" id="RHEA:21644"/>
        <dbReference type="ChEBI" id="CHEBI:15378"/>
        <dbReference type="ChEBI" id="CHEBI:17754"/>
        <dbReference type="ChEBI" id="CHEBI:30616"/>
        <dbReference type="ChEBI" id="CHEBI:57597"/>
        <dbReference type="ChEBI" id="CHEBI:456216"/>
        <dbReference type="EC" id="2.7.1.30"/>
    </reaction>
</comment>
<feature type="binding site" evidence="11">
    <location>
        <position position="134"/>
    </location>
    <ligand>
        <name>sn-glycerol 3-phosphate</name>
        <dbReference type="ChEBI" id="CHEBI:57597"/>
    </ligand>
</feature>
<dbReference type="PANTHER" id="PTHR10196:SF69">
    <property type="entry name" value="GLYCEROL KINASE"/>
    <property type="match status" value="1"/>
</dbReference>
<keyword evidence="6 11" id="KW-0319">Glycerol metabolism</keyword>
<feature type="domain" description="Carbohydrate kinase FGGY N-terminal" evidence="12">
    <location>
        <begin position="4"/>
        <end position="251"/>
    </location>
</feature>
<evidence type="ECO:0000256" key="4">
    <source>
        <dbReference type="ARBA" id="ARBA00022741"/>
    </source>
</evidence>
<keyword evidence="4 11" id="KW-0547">Nucleotide-binding</keyword>
<dbReference type="InterPro" id="IPR005999">
    <property type="entry name" value="Glycerol_kin"/>
</dbReference>
<evidence type="ECO:0000256" key="8">
    <source>
        <dbReference type="ARBA" id="ARBA00052101"/>
    </source>
</evidence>
<feature type="binding site" evidence="11">
    <location>
        <position position="410"/>
    </location>
    <ligand>
        <name>ADP</name>
        <dbReference type="ChEBI" id="CHEBI:456216"/>
    </ligand>
</feature>
<evidence type="ECO:0000313" key="14">
    <source>
        <dbReference type="EMBL" id="QIL46549.1"/>
    </source>
</evidence>
<feature type="binding site" evidence="11">
    <location>
        <position position="134"/>
    </location>
    <ligand>
        <name>glycerol</name>
        <dbReference type="ChEBI" id="CHEBI:17754"/>
    </ligand>
</feature>
<dbReference type="InterPro" id="IPR018485">
    <property type="entry name" value="FGGY_C"/>
</dbReference>
<dbReference type="Pfam" id="PF02782">
    <property type="entry name" value="FGGY_C"/>
    <property type="match status" value="1"/>
</dbReference>
<dbReference type="NCBIfam" id="TIGR01311">
    <property type="entry name" value="glycerol_kin"/>
    <property type="match status" value="1"/>
</dbReference>
<evidence type="ECO:0000256" key="7">
    <source>
        <dbReference type="ARBA" id="ARBA00022840"/>
    </source>
</evidence>
<dbReference type="FunFam" id="3.30.420.40:FF:000007">
    <property type="entry name" value="Glycerol kinase"/>
    <property type="match status" value="1"/>
</dbReference>
<feature type="binding site" evidence="11">
    <location>
        <position position="14"/>
    </location>
    <ligand>
        <name>ATP</name>
        <dbReference type="ChEBI" id="CHEBI:30616"/>
    </ligand>
</feature>
<feature type="binding site" evidence="11">
    <location>
        <position position="83"/>
    </location>
    <ligand>
        <name>glycerol</name>
        <dbReference type="ChEBI" id="CHEBI:17754"/>
    </ligand>
</feature>
<feature type="binding site" evidence="11">
    <location>
        <position position="313"/>
    </location>
    <ligand>
        <name>ATP</name>
        <dbReference type="ChEBI" id="CHEBI:30616"/>
    </ligand>
</feature>
<comment type="pathway">
    <text evidence="1 11">Polyol metabolism; glycerol degradation via glycerol kinase pathway; sn-glycerol 3-phosphate from glycerol: step 1/1.</text>
</comment>
<sequence length="499" mass="55942">MSKYILVIDQGTTSTRAILFNKEGVDVAKAQEEFPQYFPQPSWVEHDANEIWQSVLSVISKVMKEADITSKDLDSIGITNQRETTVIWDKETGMPIHHALVWQSRQSNELTEELIESGHEELIREKTGLKVNSYFSATKVMWLLDEIPQARQRAERGELLFGTIDTWLIWKLTDGKVHATDYTNASRTMMYNIHDLEWDQELLDLYNIPASLLPEVKKSSADYGTTDYYHLFETGVKIMGVAGDQQAALFGQNCFEAGNVKNTYGTGSFILMNTGDKAIQSDYGLLTTLACDGQGEVCYALEGSVFVSGSAIQWLRDGLEIIKDSAETEKMSQNLASNEGVYIVPAFVGLGAPYWDSNVRGAIFGVTRGTTRNTFARATLESIAYQTKDVVETMIKETGLPMTQMKVDGGASKNNFLLSFQADILNLPIFRPMVNETTALGAAYLAGLASGFWKDTEEIKHIWQVDASYYPDMDEESRNKYYRKWQKAVAAARSFCDED</sequence>
<evidence type="ECO:0000256" key="9">
    <source>
        <dbReference type="ARBA" id="ARBA00054633"/>
    </source>
</evidence>
<comment type="function">
    <text evidence="9 11">Key enzyme in the regulation of glycerol uptake and metabolism. Catalyzes the phosphorylation of glycerol to yield sn-glycerol 3-phosphate.</text>
</comment>
<evidence type="ECO:0000256" key="5">
    <source>
        <dbReference type="ARBA" id="ARBA00022777"/>
    </source>
</evidence>
<dbReference type="Proteomes" id="UP000500890">
    <property type="component" value="Chromosome"/>
</dbReference>
<feature type="binding site" evidence="11">
    <location>
        <position position="244"/>
    </location>
    <ligand>
        <name>glycerol</name>
        <dbReference type="ChEBI" id="CHEBI:17754"/>
    </ligand>
</feature>
<gene>
    <name evidence="11 14" type="primary">glpK</name>
    <name evidence="14" type="ORF">G7081_05400</name>
</gene>
<feature type="binding site" evidence="11">
    <location>
        <position position="13"/>
    </location>
    <ligand>
        <name>ATP</name>
        <dbReference type="ChEBI" id="CHEBI:30616"/>
    </ligand>
</feature>
<evidence type="ECO:0000313" key="15">
    <source>
        <dbReference type="Proteomes" id="UP000500890"/>
    </source>
</evidence>
<evidence type="ECO:0000256" key="10">
    <source>
        <dbReference type="ARBA" id="ARBA00063665"/>
    </source>
</evidence>
<feature type="binding site" evidence="11">
    <location>
        <position position="244"/>
    </location>
    <ligand>
        <name>sn-glycerol 3-phosphate</name>
        <dbReference type="ChEBI" id="CHEBI:57597"/>
    </ligand>
</feature>
<dbReference type="GO" id="GO:0006072">
    <property type="term" value="P:glycerol-3-phosphate metabolic process"/>
    <property type="evidence" value="ECO:0007669"/>
    <property type="project" value="InterPro"/>
</dbReference>
<feature type="binding site" evidence="11">
    <location>
        <position position="309"/>
    </location>
    <ligand>
        <name>ATP</name>
        <dbReference type="ChEBI" id="CHEBI:30616"/>
    </ligand>
</feature>
<comment type="PTM">
    <text evidence="11">The phosphoenolpyruvate-dependent sugar phosphotransferase system (PTS), including enzyme I, and histidine-containing protein (HPr) are required for the phosphorylation, which leads to the activation of the enzyme.</text>
</comment>
<feature type="binding site" evidence="11">
    <location>
        <position position="16"/>
    </location>
    <ligand>
        <name>ADP</name>
        <dbReference type="ChEBI" id="CHEBI:456216"/>
    </ligand>
</feature>
<comment type="activity regulation">
    <text evidence="11">Activated by phosphorylation and inhibited by fructose 1,6-bisphosphate (FBP).</text>
</comment>
<feature type="binding site" evidence="11">
    <location>
        <position position="410"/>
    </location>
    <ligand>
        <name>ATP</name>
        <dbReference type="ChEBI" id="CHEBI:30616"/>
    </ligand>
</feature>
<feature type="binding site" evidence="11">
    <location>
        <position position="12"/>
    </location>
    <ligand>
        <name>sn-glycerol 3-phosphate</name>
        <dbReference type="ChEBI" id="CHEBI:57597"/>
    </ligand>
</feature>
<dbReference type="NCBIfam" id="NF000756">
    <property type="entry name" value="PRK00047.1"/>
    <property type="match status" value="1"/>
</dbReference>
<feature type="binding site" evidence="11">
    <location>
        <position position="309"/>
    </location>
    <ligand>
        <name>ADP</name>
        <dbReference type="ChEBI" id="CHEBI:456216"/>
    </ligand>
</feature>
<dbReference type="GO" id="GO:0005524">
    <property type="term" value="F:ATP binding"/>
    <property type="evidence" value="ECO:0007669"/>
    <property type="project" value="UniProtKB-UniRule"/>
</dbReference>
<evidence type="ECO:0000259" key="12">
    <source>
        <dbReference type="Pfam" id="PF00370"/>
    </source>
</evidence>
<feature type="domain" description="Carbohydrate kinase FGGY C-terminal" evidence="13">
    <location>
        <begin position="261"/>
        <end position="449"/>
    </location>
</feature>
<dbReference type="CDD" id="cd07786">
    <property type="entry name" value="FGGY_EcGK_like"/>
    <property type="match status" value="1"/>
</dbReference>
<dbReference type="EC" id="2.7.1.30" evidence="11"/>
<dbReference type="FunFam" id="3.30.420.40:FF:000008">
    <property type="entry name" value="Glycerol kinase"/>
    <property type="match status" value="1"/>
</dbReference>
<feature type="binding site" evidence="11">
    <location>
        <position position="266"/>
    </location>
    <ligand>
        <name>ADP</name>
        <dbReference type="ChEBI" id="CHEBI:456216"/>
    </ligand>
</feature>
<feature type="modified residue" description="Phosphohistidine; by HPr" evidence="11">
    <location>
        <position position="230"/>
    </location>
</feature>
<dbReference type="InterPro" id="IPR043129">
    <property type="entry name" value="ATPase_NBD"/>
</dbReference>
<evidence type="ECO:0000256" key="1">
    <source>
        <dbReference type="ARBA" id="ARBA00005190"/>
    </source>
</evidence>
<evidence type="ECO:0000256" key="11">
    <source>
        <dbReference type="HAMAP-Rule" id="MF_00186"/>
    </source>
</evidence>
<dbReference type="EMBL" id="CP049886">
    <property type="protein sequence ID" value="QIL46549.1"/>
    <property type="molecule type" value="Genomic_DNA"/>
</dbReference>
<dbReference type="GO" id="GO:0005829">
    <property type="term" value="C:cytosol"/>
    <property type="evidence" value="ECO:0007669"/>
    <property type="project" value="TreeGrafter"/>
</dbReference>
<dbReference type="InterPro" id="IPR000577">
    <property type="entry name" value="Carb_kinase_FGGY"/>
</dbReference>
<keyword evidence="3 11" id="KW-0808">Transferase</keyword>
<organism evidence="14 15">
    <name type="scientific">Vagococcus coleopterorum</name>
    <dbReference type="NCBI Taxonomy" id="2714946"/>
    <lineage>
        <taxon>Bacteria</taxon>
        <taxon>Bacillati</taxon>
        <taxon>Bacillota</taxon>
        <taxon>Bacilli</taxon>
        <taxon>Lactobacillales</taxon>
        <taxon>Enterococcaceae</taxon>
        <taxon>Vagococcus</taxon>
    </lineage>
</organism>
<comment type="subunit">
    <text evidence="10 11">Homotetramer and homodimer (in equilibrium).</text>
</comment>
<dbReference type="PANTHER" id="PTHR10196">
    <property type="entry name" value="SUGAR KINASE"/>
    <property type="match status" value="1"/>
</dbReference>